<dbReference type="RefSeq" id="XP_067481462.1">
    <property type="nucleotide sequence ID" value="XM_067620545.1"/>
</dbReference>
<keyword evidence="3" id="KW-1185">Reference proteome</keyword>
<dbReference type="OMA" id="HAMYEAP"/>
<sequence length="210" mass="23416">MANQNSKRRGYRRQQEEPCQPSLYCDPSTIHQNTFRPELPGVASAPVHNTFCPNLSQANHLAMRMDHQQKEMENWNRLHMEQYRFPGPHAMYEAPGLASNGPQLSPEPRAMSPMYTMSPMSFAPYALPGTGPMTVGPAQPGVPREGERFHGLKVGASGNTNKRYTSSTLRGDAPEFVPNAKLQMNEPQRLVPIASSVFIVSSTNQHMRGR</sequence>
<proteinExistence type="predicted"/>
<feature type="region of interest" description="Disordered" evidence="1">
    <location>
        <begin position="1"/>
        <end position="25"/>
    </location>
</feature>
<dbReference type="GeneID" id="93573033"/>
<reference evidence="3" key="1">
    <citation type="journal article" date="2017" name="Genome Biol.">
        <title>Comparative genomics reveals high biological diversity and specific adaptations in the industrially and medically important fungal genus Aspergillus.</title>
        <authorList>
            <person name="de Vries R.P."/>
            <person name="Riley R."/>
            <person name="Wiebenga A."/>
            <person name="Aguilar-Osorio G."/>
            <person name="Amillis S."/>
            <person name="Uchima C.A."/>
            <person name="Anderluh G."/>
            <person name="Asadollahi M."/>
            <person name="Askin M."/>
            <person name="Barry K."/>
            <person name="Battaglia E."/>
            <person name="Bayram O."/>
            <person name="Benocci T."/>
            <person name="Braus-Stromeyer S.A."/>
            <person name="Caldana C."/>
            <person name="Canovas D."/>
            <person name="Cerqueira G.C."/>
            <person name="Chen F."/>
            <person name="Chen W."/>
            <person name="Choi C."/>
            <person name="Clum A."/>
            <person name="Dos Santos R.A."/>
            <person name="Damasio A.R."/>
            <person name="Diallinas G."/>
            <person name="Emri T."/>
            <person name="Fekete E."/>
            <person name="Flipphi M."/>
            <person name="Freyberg S."/>
            <person name="Gallo A."/>
            <person name="Gournas C."/>
            <person name="Habgood R."/>
            <person name="Hainaut M."/>
            <person name="Harispe M.L."/>
            <person name="Henrissat B."/>
            <person name="Hilden K.S."/>
            <person name="Hope R."/>
            <person name="Hossain A."/>
            <person name="Karabika E."/>
            <person name="Karaffa L."/>
            <person name="Karanyi Z."/>
            <person name="Krasevec N."/>
            <person name="Kuo A."/>
            <person name="Kusch H."/>
            <person name="LaButti K."/>
            <person name="Lagendijk E.L."/>
            <person name="Lapidus A."/>
            <person name="Levasseur A."/>
            <person name="Lindquist E."/>
            <person name="Lipzen A."/>
            <person name="Logrieco A.F."/>
            <person name="MacCabe A."/>
            <person name="Maekelae M.R."/>
            <person name="Malavazi I."/>
            <person name="Melin P."/>
            <person name="Meyer V."/>
            <person name="Mielnichuk N."/>
            <person name="Miskei M."/>
            <person name="Molnar A.P."/>
            <person name="Mule G."/>
            <person name="Ngan C.Y."/>
            <person name="Orejas M."/>
            <person name="Orosz E."/>
            <person name="Ouedraogo J.P."/>
            <person name="Overkamp K.M."/>
            <person name="Park H.-S."/>
            <person name="Perrone G."/>
            <person name="Piumi F."/>
            <person name="Punt P.J."/>
            <person name="Ram A.F."/>
            <person name="Ramon A."/>
            <person name="Rauscher S."/>
            <person name="Record E."/>
            <person name="Riano-Pachon D.M."/>
            <person name="Robert V."/>
            <person name="Roehrig J."/>
            <person name="Ruller R."/>
            <person name="Salamov A."/>
            <person name="Salih N.S."/>
            <person name="Samson R.A."/>
            <person name="Sandor E."/>
            <person name="Sanguinetti M."/>
            <person name="Schuetze T."/>
            <person name="Sepcic K."/>
            <person name="Shelest E."/>
            <person name="Sherlock G."/>
            <person name="Sophianopoulou V."/>
            <person name="Squina F.M."/>
            <person name="Sun H."/>
            <person name="Susca A."/>
            <person name="Todd R.B."/>
            <person name="Tsang A."/>
            <person name="Unkles S.E."/>
            <person name="van de Wiele N."/>
            <person name="van Rossen-Uffink D."/>
            <person name="Oliveira J.V."/>
            <person name="Vesth T.C."/>
            <person name="Visser J."/>
            <person name="Yu J.-H."/>
            <person name="Zhou M."/>
            <person name="Andersen M.R."/>
            <person name="Archer D.B."/>
            <person name="Baker S.E."/>
            <person name="Benoit I."/>
            <person name="Brakhage A.A."/>
            <person name="Braus G.H."/>
            <person name="Fischer R."/>
            <person name="Frisvad J.C."/>
            <person name="Goldman G.H."/>
            <person name="Houbraken J."/>
            <person name="Oakley B."/>
            <person name="Pocsi I."/>
            <person name="Scazzocchio C."/>
            <person name="Seiboth B."/>
            <person name="vanKuyk P.A."/>
            <person name="Wortman J."/>
            <person name="Dyer P.S."/>
            <person name="Grigoriev I.V."/>
        </authorList>
    </citation>
    <scope>NUCLEOTIDE SEQUENCE [LARGE SCALE GENOMIC DNA]</scope>
    <source>
        <strain evidence="3">CBS 101740 / IMI 381727 / IBT 21946</strain>
    </source>
</reference>
<dbReference type="STRING" id="767769.A0A1L9UR61"/>
<dbReference type="VEuPathDB" id="FungiDB:ASPBRDRAFT_192948"/>
<dbReference type="AlphaFoldDB" id="A0A1L9UR61"/>
<evidence type="ECO:0000256" key="1">
    <source>
        <dbReference type="SAM" id="MobiDB-lite"/>
    </source>
</evidence>
<accession>A0A1L9UR61</accession>
<feature type="compositionally biased region" description="Basic residues" evidence="1">
    <location>
        <begin position="1"/>
        <end position="12"/>
    </location>
</feature>
<gene>
    <name evidence="2" type="ORF">ASPBRDRAFT_192948</name>
</gene>
<evidence type="ECO:0000313" key="3">
    <source>
        <dbReference type="Proteomes" id="UP000184499"/>
    </source>
</evidence>
<dbReference type="OrthoDB" id="4426785at2759"/>
<protein>
    <submittedName>
        <fullName evidence="2">Uncharacterized protein</fullName>
    </submittedName>
</protein>
<organism evidence="2 3">
    <name type="scientific">Aspergillus brasiliensis (strain CBS 101740 / IMI 381727 / IBT 21946)</name>
    <dbReference type="NCBI Taxonomy" id="767769"/>
    <lineage>
        <taxon>Eukaryota</taxon>
        <taxon>Fungi</taxon>
        <taxon>Dikarya</taxon>
        <taxon>Ascomycota</taxon>
        <taxon>Pezizomycotina</taxon>
        <taxon>Eurotiomycetes</taxon>
        <taxon>Eurotiomycetidae</taxon>
        <taxon>Eurotiales</taxon>
        <taxon>Aspergillaceae</taxon>
        <taxon>Aspergillus</taxon>
        <taxon>Aspergillus subgen. Circumdati</taxon>
    </lineage>
</organism>
<dbReference type="EMBL" id="KV878681">
    <property type="protein sequence ID" value="OJJ74214.1"/>
    <property type="molecule type" value="Genomic_DNA"/>
</dbReference>
<dbReference type="Proteomes" id="UP000184499">
    <property type="component" value="Unassembled WGS sequence"/>
</dbReference>
<evidence type="ECO:0000313" key="2">
    <source>
        <dbReference type="EMBL" id="OJJ74214.1"/>
    </source>
</evidence>
<name>A0A1L9UR61_ASPBC</name>